<feature type="transmembrane region" description="Helical" evidence="6">
    <location>
        <begin position="718"/>
        <end position="739"/>
    </location>
</feature>
<dbReference type="SUPFAM" id="SSF82866">
    <property type="entry name" value="Multidrug efflux transporter AcrB transmembrane domain"/>
    <property type="match status" value="2"/>
</dbReference>
<dbReference type="PRINTS" id="PR00702">
    <property type="entry name" value="ACRIFLAVINRP"/>
</dbReference>
<evidence type="ECO:0000259" key="7">
    <source>
        <dbReference type="PROSITE" id="PS50156"/>
    </source>
</evidence>
<evidence type="ECO:0000256" key="3">
    <source>
        <dbReference type="ARBA" id="ARBA00022692"/>
    </source>
</evidence>
<dbReference type="InterPro" id="IPR050545">
    <property type="entry name" value="Mycobact_MmpL"/>
</dbReference>
<evidence type="ECO:0000313" key="9">
    <source>
        <dbReference type="Proteomes" id="UP000252733"/>
    </source>
</evidence>
<evidence type="ECO:0000256" key="6">
    <source>
        <dbReference type="SAM" id="Phobius"/>
    </source>
</evidence>
<feature type="domain" description="SSD" evidence="7">
    <location>
        <begin position="615"/>
        <end position="741"/>
    </location>
</feature>
<feature type="transmembrane region" description="Helical" evidence="6">
    <location>
        <begin position="615"/>
        <end position="635"/>
    </location>
</feature>
<keyword evidence="4 6" id="KW-1133">Transmembrane helix</keyword>
<dbReference type="Proteomes" id="UP000252733">
    <property type="component" value="Unassembled WGS sequence"/>
</dbReference>
<feature type="transmembrane region" description="Helical" evidence="6">
    <location>
        <begin position="642"/>
        <end position="664"/>
    </location>
</feature>
<evidence type="ECO:0000256" key="1">
    <source>
        <dbReference type="ARBA" id="ARBA00004651"/>
    </source>
</evidence>
<evidence type="ECO:0000256" key="2">
    <source>
        <dbReference type="ARBA" id="ARBA00022475"/>
    </source>
</evidence>
<dbReference type="RefSeq" id="WP_114436210.1">
    <property type="nucleotide sequence ID" value="NZ_QPIZ01000002.1"/>
</dbReference>
<dbReference type="Pfam" id="PF03176">
    <property type="entry name" value="MMPL"/>
    <property type="match status" value="2"/>
</dbReference>
<feature type="transmembrane region" description="Helical" evidence="6">
    <location>
        <begin position="232"/>
        <end position="252"/>
    </location>
</feature>
<dbReference type="InterPro" id="IPR000731">
    <property type="entry name" value="SSD"/>
</dbReference>
<protein>
    <recommendedName>
        <fullName evidence="7">SSD domain-containing protein</fullName>
    </recommendedName>
</protein>
<feature type="transmembrane region" description="Helical" evidence="6">
    <location>
        <begin position="258"/>
        <end position="279"/>
    </location>
</feature>
<dbReference type="EMBL" id="QPIZ01000002">
    <property type="protein sequence ID" value="RCW38873.1"/>
    <property type="molecule type" value="Genomic_DNA"/>
</dbReference>
<dbReference type="PANTHER" id="PTHR33406:SF13">
    <property type="entry name" value="MEMBRANE PROTEIN YDFJ"/>
    <property type="match status" value="1"/>
</dbReference>
<feature type="transmembrane region" description="Helical" evidence="6">
    <location>
        <begin position="591"/>
        <end position="609"/>
    </location>
</feature>
<dbReference type="PROSITE" id="PS50156">
    <property type="entry name" value="SSD"/>
    <property type="match status" value="1"/>
</dbReference>
<dbReference type="PANTHER" id="PTHR33406">
    <property type="entry name" value="MEMBRANE PROTEIN MJ1562-RELATED"/>
    <property type="match status" value="1"/>
</dbReference>
<keyword evidence="3 6" id="KW-0812">Transmembrane</keyword>
<keyword evidence="5 6" id="KW-0472">Membrane</keyword>
<name>A0A368VDS9_9BACT</name>
<feature type="transmembrane region" description="Helical" evidence="6">
    <location>
        <begin position="691"/>
        <end position="711"/>
    </location>
</feature>
<keyword evidence="2" id="KW-1003">Cell membrane</keyword>
<dbReference type="InterPro" id="IPR001036">
    <property type="entry name" value="Acrflvin-R"/>
</dbReference>
<comment type="caution">
    <text evidence="8">The sequence shown here is derived from an EMBL/GenBank/DDBJ whole genome shotgun (WGS) entry which is preliminary data.</text>
</comment>
<feature type="transmembrane region" description="Helical" evidence="6">
    <location>
        <begin position="395"/>
        <end position="413"/>
    </location>
</feature>
<evidence type="ECO:0000256" key="4">
    <source>
        <dbReference type="ARBA" id="ARBA00022989"/>
    </source>
</evidence>
<proteinExistence type="predicted"/>
<feature type="transmembrane region" description="Helical" evidence="6">
    <location>
        <begin position="335"/>
        <end position="360"/>
    </location>
</feature>
<dbReference type="InterPro" id="IPR004869">
    <property type="entry name" value="MMPL_dom"/>
</dbReference>
<evidence type="ECO:0000313" key="8">
    <source>
        <dbReference type="EMBL" id="RCW38873.1"/>
    </source>
</evidence>
<keyword evidence="9" id="KW-1185">Reference proteome</keyword>
<evidence type="ECO:0000256" key="5">
    <source>
        <dbReference type="ARBA" id="ARBA00023136"/>
    </source>
</evidence>
<organism evidence="8 9">
    <name type="scientific">Marinilabilia salmonicolor</name>
    <dbReference type="NCBI Taxonomy" id="989"/>
    <lineage>
        <taxon>Bacteria</taxon>
        <taxon>Pseudomonadati</taxon>
        <taxon>Bacteroidota</taxon>
        <taxon>Bacteroidia</taxon>
        <taxon>Marinilabiliales</taxon>
        <taxon>Marinilabiliaceae</taxon>
        <taxon>Marinilabilia</taxon>
    </lineage>
</organism>
<feature type="transmembrane region" description="Helical" evidence="6">
    <location>
        <begin position="12"/>
        <end position="30"/>
    </location>
</feature>
<sequence length="753" mass="82920">MKLKNSTYRTTLITGIAILSILSICLFPRLSINPSFDSYIPENINNRAFLNKLDSIFGGNEKLLLIQHNEEGVFSSESFLRTKQLAEKLQNIDGIEHTFSLNDVIEFREEDGFTEIHPLLSHIPDKPSELNSLKKKINQNPMAGHLISDDFTTSAIVLTKSDNTDDQIIIAEINRVIRETPGKDEIHIGGLSYIRNSVKSYIKKDLKTLLPAALIVMIVMLFLFFREWKGVLLPFLVVLLSIVLSFGLMALFSWEISLVSILLPIMLIAIANDYGIHLINLYQEKYLKNNQEPPSAIAQKIFKELKRPITITGLTTIGGMLGLLSHQMAPAAQLGVLASAGIGIALILSLYLIPVLLTFYKKVPKKLVIERNANSFLSKILHLFALCVNKHPGTIVISFLVISFISIGGLFLLKVDTNVEGYFTDDSTVGTSIELTNKKLGGSQYISLLFSGNILEPEFLRRIDQYTAQIELLPQAGNIISPVTLFRELSKGLYSTGEPGYDHLPQTRSEAAQYLEIASMAGFDKQIGQLIDLKHENARILVSLTDGSNETGKKLLNSLNSIAGKDPLLKGIAGPGLSKIQIADMVIRGQITSLILAFFIIIILLSIIFKSLIAGIHGSLPLLFSTLLLFGFMGFSGIPLDIVTALLSSVMIGVGIDYTIHFLWRYKAEYASHGNMERAISTTLTTTGRGIIFNALSVIIGFAVLALSGFAPLRFFGLLVVISIFSCLICALLLVPAIVTLTKPKFLEPDQNN</sequence>
<reference evidence="8 9" key="1">
    <citation type="submission" date="2018-07" db="EMBL/GenBank/DDBJ databases">
        <title>Freshwater and sediment microbial communities from various areas in North America, analyzing microbe dynamics in response to fracking.</title>
        <authorList>
            <person name="Lamendella R."/>
        </authorList>
    </citation>
    <scope>NUCLEOTIDE SEQUENCE [LARGE SCALE GENOMIC DNA]</scope>
    <source>
        <strain evidence="8 9">160A</strain>
    </source>
</reference>
<feature type="transmembrane region" description="Helical" evidence="6">
    <location>
        <begin position="208"/>
        <end position="225"/>
    </location>
</feature>
<accession>A0A368VDS9</accession>
<gene>
    <name evidence="8" type="ORF">DFO77_10227</name>
</gene>
<comment type="subcellular location">
    <subcellularLocation>
        <location evidence="1">Cell membrane</location>
        <topology evidence="1">Multi-pass membrane protein</topology>
    </subcellularLocation>
</comment>
<dbReference type="Gene3D" id="1.20.1640.10">
    <property type="entry name" value="Multidrug efflux transporter AcrB transmembrane domain"/>
    <property type="match status" value="2"/>
</dbReference>
<dbReference type="GO" id="GO:0022857">
    <property type="term" value="F:transmembrane transporter activity"/>
    <property type="evidence" value="ECO:0007669"/>
    <property type="project" value="InterPro"/>
</dbReference>
<dbReference type="GO" id="GO:0005886">
    <property type="term" value="C:plasma membrane"/>
    <property type="evidence" value="ECO:0007669"/>
    <property type="project" value="UniProtKB-SubCell"/>
</dbReference>
<dbReference type="AlphaFoldDB" id="A0A368VDS9"/>